<gene>
    <name evidence="3" type="ORF">RB614_36750</name>
</gene>
<proteinExistence type="predicted"/>
<feature type="region of interest" description="Disordered" evidence="1">
    <location>
        <begin position="62"/>
        <end position="88"/>
    </location>
</feature>
<dbReference type="InterPro" id="IPR007296">
    <property type="entry name" value="DUF403"/>
</dbReference>
<dbReference type="Pfam" id="PF04168">
    <property type="entry name" value="Alpha-E"/>
    <property type="match status" value="1"/>
</dbReference>
<evidence type="ECO:0000259" key="2">
    <source>
        <dbReference type="Pfam" id="PF04168"/>
    </source>
</evidence>
<dbReference type="RefSeq" id="WP_308717309.1">
    <property type="nucleotide sequence ID" value="NZ_JAVHUY010000050.1"/>
</dbReference>
<keyword evidence="4" id="KW-1185">Reference proteome</keyword>
<protein>
    <submittedName>
        <fullName evidence="3">Alpha-E domain-containing protein</fullName>
    </submittedName>
</protein>
<evidence type="ECO:0000256" key="1">
    <source>
        <dbReference type="SAM" id="MobiDB-lite"/>
    </source>
</evidence>
<dbReference type="EMBL" id="JAVHUY010000050">
    <property type="protein sequence ID" value="MDQ7910062.1"/>
    <property type="molecule type" value="Genomic_DNA"/>
</dbReference>
<reference evidence="3 4" key="1">
    <citation type="submission" date="2023-08" db="EMBL/GenBank/DDBJ databases">
        <title>Phytohabitans sansha sp. nov., isolated from marine sediment.</title>
        <authorList>
            <person name="Zhao Y."/>
            <person name="Yi K."/>
        </authorList>
    </citation>
    <scope>NUCLEOTIDE SEQUENCE [LARGE SCALE GENOMIC DNA]</scope>
    <source>
        <strain evidence="3 4">ZYX-F-186</strain>
    </source>
</reference>
<dbReference type="InterPro" id="IPR051680">
    <property type="entry name" value="ATP-dep_Glu-Cys_Ligase-2"/>
</dbReference>
<organism evidence="3 4">
    <name type="scientific">Phytohabitans maris</name>
    <dbReference type="NCBI Taxonomy" id="3071409"/>
    <lineage>
        <taxon>Bacteria</taxon>
        <taxon>Bacillati</taxon>
        <taxon>Actinomycetota</taxon>
        <taxon>Actinomycetes</taxon>
        <taxon>Micromonosporales</taxon>
        <taxon>Micromonosporaceae</taxon>
    </lineage>
</organism>
<evidence type="ECO:0000313" key="3">
    <source>
        <dbReference type="EMBL" id="MDQ7910062.1"/>
    </source>
</evidence>
<accession>A0ABU0ZSU1</accession>
<dbReference type="Proteomes" id="UP001230908">
    <property type="component" value="Unassembled WGS sequence"/>
</dbReference>
<dbReference type="PANTHER" id="PTHR34595">
    <property type="entry name" value="BLR5612 PROTEIN"/>
    <property type="match status" value="1"/>
</dbReference>
<dbReference type="PANTHER" id="PTHR34595:SF7">
    <property type="entry name" value="SLL1039 PROTEIN"/>
    <property type="match status" value="1"/>
</dbReference>
<comment type="caution">
    <text evidence="3">The sequence shown here is derived from an EMBL/GenBank/DDBJ whole genome shotgun (WGS) entry which is preliminary data.</text>
</comment>
<sequence>MLSRIAESLYWIGRYVERAEDTARILDVHLHRMLADPWVDEQTACRSLLGVMGFALAEAAGASDPRSGATRTDGTGGQGAPAGGAPIEGPVSAARVVGLLGLDEHNPSSVVGALAAARENARGARETVSSEMWETLNATWHGLPDARRRVEQQGVHAFFRWVRERCSVLAGLTDATMSRDEGWLFLVLGRSVERVDMTARLLSTHVRAGGSIPSWLTLLRSCGAWETYLRTYRGSLDDRHAAEFLLLDRLFPRSVFAALSSAESCLAELEPDHSRAGVATDAQRIVGRSRTNLEFRGADELMADLGSVLAGLERTCSQVNDAVSRRYFRQTSAVLWVPEAVA</sequence>
<feature type="domain" description="DUF403" evidence="2">
    <location>
        <begin position="1"/>
        <end position="328"/>
    </location>
</feature>
<evidence type="ECO:0000313" key="4">
    <source>
        <dbReference type="Proteomes" id="UP001230908"/>
    </source>
</evidence>
<name>A0ABU0ZSU1_9ACTN</name>